<proteinExistence type="predicted"/>
<comment type="caution">
    <text evidence="1">The sequence shown here is derived from an EMBL/GenBank/DDBJ whole genome shotgun (WGS) entry which is preliminary data.</text>
</comment>
<accession>A0AA88A870</accession>
<dbReference type="Proteomes" id="UP001187192">
    <property type="component" value="Unassembled WGS sequence"/>
</dbReference>
<protein>
    <submittedName>
        <fullName evidence="1">Uncharacterized protein</fullName>
    </submittedName>
</protein>
<reference evidence="1" key="1">
    <citation type="submission" date="2023-07" db="EMBL/GenBank/DDBJ databases">
        <title>draft genome sequence of fig (Ficus carica).</title>
        <authorList>
            <person name="Takahashi T."/>
            <person name="Nishimura K."/>
        </authorList>
    </citation>
    <scope>NUCLEOTIDE SEQUENCE</scope>
</reference>
<gene>
    <name evidence="1" type="ORF">TIFTF001_016684</name>
</gene>
<sequence>MMTGILNIQKDIEHASAHGSGLLTEADFDLFLSVDPNELVQTFTGCSIQAKKDIEIIGLQEKLVTEEKAMKEPKKKLVDSESSSKSLRTFHDGWLVLVEVEAKVAKLADFMFDTEEEPKQTDGEATVALGRLVITKLVDGLMISLDIKEI</sequence>
<dbReference type="AlphaFoldDB" id="A0AA88A870"/>
<evidence type="ECO:0000313" key="2">
    <source>
        <dbReference type="Proteomes" id="UP001187192"/>
    </source>
</evidence>
<dbReference type="EMBL" id="BTGU01000025">
    <property type="protein sequence ID" value="GMN47510.1"/>
    <property type="molecule type" value="Genomic_DNA"/>
</dbReference>
<evidence type="ECO:0000313" key="1">
    <source>
        <dbReference type="EMBL" id="GMN47510.1"/>
    </source>
</evidence>
<keyword evidence="2" id="KW-1185">Reference proteome</keyword>
<organism evidence="1 2">
    <name type="scientific">Ficus carica</name>
    <name type="common">Common fig</name>
    <dbReference type="NCBI Taxonomy" id="3494"/>
    <lineage>
        <taxon>Eukaryota</taxon>
        <taxon>Viridiplantae</taxon>
        <taxon>Streptophyta</taxon>
        <taxon>Embryophyta</taxon>
        <taxon>Tracheophyta</taxon>
        <taxon>Spermatophyta</taxon>
        <taxon>Magnoliopsida</taxon>
        <taxon>eudicotyledons</taxon>
        <taxon>Gunneridae</taxon>
        <taxon>Pentapetalae</taxon>
        <taxon>rosids</taxon>
        <taxon>fabids</taxon>
        <taxon>Rosales</taxon>
        <taxon>Moraceae</taxon>
        <taxon>Ficeae</taxon>
        <taxon>Ficus</taxon>
    </lineage>
</organism>
<name>A0AA88A870_FICCA</name>